<feature type="region of interest" description="Disordered" evidence="7">
    <location>
        <begin position="535"/>
        <end position="562"/>
    </location>
</feature>
<dbReference type="Gene3D" id="3.40.50.300">
    <property type="entry name" value="P-loop containing nucleotide triphosphate hydrolases"/>
    <property type="match status" value="1"/>
</dbReference>
<dbReference type="Proteomes" id="UP000246121">
    <property type="component" value="Unassembled WGS sequence"/>
</dbReference>
<dbReference type="InterPro" id="IPR003593">
    <property type="entry name" value="AAA+_ATPase"/>
</dbReference>
<feature type="region of interest" description="Disordered" evidence="7">
    <location>
        <begin position="77"/>
        <end position="192"/>
    </location>
</feature>
<evidence type="ECO:0000313" key="9">
    <source>
        <dbReference type="EMBL" id="PWU95682.1"/>
    </source>
</evidence>
<dbReference type="GO" id="GO:0005524">
    <property type="term" value="F:ATP binding"/>
    <property type="evidence" value="ECO:0007669"/>
    <property type="project" value="UniProtKB-KW"/>
</dbReference>
<comment type="similarity">
    <text evidence="2">Belongs to the helicase family. PIF1 subfamily.</text>
</comment>
<dbReference type="VEuPathDB" id="TriTrypDB:TcCLB.509553.50"/>
<dbReference type="VEuPathDB" id="TriTrypDB:TCSYLVIO_007366"/>
<feature type="compositionally biased region" description="Polar residues" evidence="7">
    <location>
        <begin position="94"/>
        <end position="106"/>
    </location>
</feature>
<feature type="region of interest" description="Disordered" evidence="7">
    <location>
        <begin position="216"/>
        <end position="285"/>
    </location>
</feature>
<evidence type="ECO:0000256" key="5">
    <source>
        <dbReference type="ARBA" id="ARBA00048954"/>
    </source>
</evidence>
<keyword evidence="6" id="KW-0378">Hydrolase</keyword>
<keyword evidence="6" id="KW-0234">DNA repair</keyword>
<keyword evidence="6" id="KW-0067">ATP-binding</keyword>
<proteinExistence type="inferred from homology"/>
<feature type="compositionally biased region" description="Basic and acidic residues" evidence="7">
    <location>
        <begin position="241"/>
        <end position="258"/>
    </location>
</feature>
<keyword evidence="6" id="KW-0547">Nucleotide-binding</keyword>
<dbReference type="VEuPathDB" id="TriTrypDB:Tc_MARK_9282"/>
<dbReference type="VEuPathDB" id="TriTrypDB:TCDM_09329"/>
<dbReference type="GO" id="GO:0016887">
    <property type="term" value="F:ATP hydrolysis activity"/>
    <property type="evidence" value="ECO:0007669"/>
    <property type="project" value="RHEA"/>
</dbReference>
<dbReference type="VEuPathDB" id="TriTrypDB:C3747_59g214"/>
<evidence type="ECO:0000256" key="3">
    <source>
        <dbReference type="ARBA" id="ARBA00011245"/>
    </source>
</evidence>
<evidence type="ECO:0000313" key="10">
    <source>
        <dbReference type="Proteomes" id="UP000246121"/>
    </source>
</evidence>
<dbReference type="VEuPathDB" id="TriTrypDB:TcYC6_0063750"/>
<dbReference type="EMBL" id="PRFA01000021">
    <property type="protein sequence ID" value="PWU95682.1"/>
    <property type="molecule type" value="Genomic_DNA"/>
</dbReference>
<dbReference type="GO" id="GO:0000723">
    <property type="term" value="P:telomere maintenance"/>
    <property type="evidence" value="ECO:0007669"/>
    <property type="project" value="InterPro"/>
</dbReference>
<dbReference type="CDD" id="cd18037">
    <property type="entry name" value="DEXSc_Pif1_like"/>
    <property type="match status" value="1"/>
</dbReference>
<dbReference type="GO" id="GO:0043139">
    <property type="term" value="F:5'-3' DNA helicase activity"/>
    <property type="evidence" value="ECO:0007669"/>
    <property type="project" value="UniProtKB-EC"/>
</dbReference>
<sequence length="970" mass="108549">MFTRLSASVRQTHAVLATRHTALLTCWRHASRGEGGKRHPRRTSQPRQSRAAAAATPSDVSVREAERLLTSAVAPPSLAPLLVPPPATRRKKSQVTSGSPTFSSTVEEAKVNSRAPVEESRSYDTVPERIGQVAMKGKKNKATSVVTTTEKRKKKKVSEGAQRQNSTPVARGIDEQIEKEETKRKDAVSVSDDEAILDEESEQFMQLLVDETMRRKQQRRGVSLEGRENDNNVAGEEEEEYPARLEFVHRSDVGKDTVDDADEEGANRAAERTAQRTEDTAKDDDAANCIDELSDDQRRAVELALQRRNLFVTGGAGTGKSLVIREIVRQMREGGRRSVFVTATTGVAALNVRGSTINSFAGVKFGDGEARELLKWVRRNRRAAGRWKYCQTLIIDEISMMDPELLDKLDYIARAIRRRADEPFGGIHVILCGDFLQLPPIPPRRTQWSQQRQPEGEAVRDEDAEEEEAMPDRPKKRYCFEGDAWKALGLTTVVLQQKFRQNEDAKFQRVLDDVRIGVLSGETYEMLMSRAALKTTKAKSRKGRQSADNSDNRTMIEGEEGEDVEGGRYVRLCATNKEVEARNAKHFAALEPQGLGDFSRQTAATSSFYSSRLQDREKNSNNNNNNEGEEEEEEDVMREMDETEDDIHPLQIYRAHDTYDEDDAASAGPPSWVKFDDSTLPTELALKVGTRVMLLQNISLRLGLVNGSVGEVVGFLHPLELVELVLRAPRERYHVSARGQELLRRGGFPTINDAFRCVDTSLGQSLFWSLRQRGLRQPAEVSYGSVYGNAHCRDVQQLVGISPSTSVHPLELYIGGIPPQQLRLTRLPVVKLDLQPQHLTLRTDKADGANGKRSRSVQLPRHVYAFVSPYSHQWYMGDQVVATRTQIPLRQAWAITVHKAQGLTISHVEVAMHRFFSPGQAYVALSRGTQLEKIRLLNFNEKSIRACPIAKGFYSMLESAEKEAGDEADA</sequence>
<dbReference type="InterPro" id="IPR051055">
    <property type="entry name" value="PIF1_helicase"/>
</dbReference>
<comment type="subunit">
    <text evidence="3">Monomer.</text>
</comment>
<dbReference type="Pfam" id="PF21530">
    <property type="entry name" value="Pif1_2B_dom"/>
    <property type="match status" value="1"/>
</dbReference>
<feature type="compositionally biased region" description="Low complexity" evidence="7">
    <location>
        <begin position="45"/>
        <end position="58"/>
    </location>
</feature>
<evidence type="ECO:0000256" key="4">
    <source>
        <dbReference type="ARBA" id="ARBA00023172"/>
    </source>
</evidence>
<gene>
    <name evidence="9" type="ORF">C4B63_21g281</name>
</gene>
<feature type="region of interest" description="Disordered" evidence="7">
    <location>
        <begin position="31"/>
        <end position="61"/>
    </location>
</feature>
<dbReference type="EC" id="5.6.2.3" evidence="6"/>
<dbReference type="VEuPathDB" id="TriTrypDB:TCSYLVIO_007365"/>
<evidence type="ECO:0000256" key="6">
    <source>
        <dbReference type="RuleBase" id="RU363044"/>
    </source>
</evidence>
<protein>
    <recommendedName>
        <fullName evidence="6">ATP-dependent DNA helicase</fullName>
        <ecNumber evidence="6">5.6.2.3</ecNumber>
    </recommendedName>
</protein>
<keyword evidence="4 6" id="KW-0233">DNA recombination</keyword>
<comment type="cofactor">
    <cofactor evidence="1 6">
        <name>Mg(2+)</name>
        <dbReference type="ChEBI" id="CHEBI:18420"/>
    </cofactor>
</comment>
<dbReference type="Pfam" id="PF05970">
    <property type="entry name" value="PIF1"/>
    <property type="match status" value="1"/>
</dbReference>
<dbReference type="InterPro" id="IPR027417">
    <property type="entry name" value="P-loop_NTPase"/>
</dbReference>
<dbReference type="PANTHER" id="PTHR47642">
    <property type="entry name" value="ATP-DEPENDENT DNA HELICASE"/>
    <property type="match status" value="1"/>
</dbReference>
<feature type="compositionally biased region" description="Basic and acidic residues" evidence="7">
    <location>
        <begin position="107"/>
        <end position="122"/>
    </location>
</feature>
<dbReference type="VEuPathDB" id="TriTrypDB:C4B63_21g281"/>
<dbReference type="PANTHER" id="PTHR47642:SF7">
    <property type="entry name" value="ATP-DEPENDENT DNA HELICASE PIF1"/>
    <property type="match status" value="1"/>
</dbReference>
<dbReference type="CDD" id="cd18809">
    <property type="entry name" value="SF1_C_RecD"/>
    <property type="match status" value="1"/>
</dbReference>
<evidence type="ECO:0000259" key="8">
    <source>
        <dbReference type="SMART" id="SM00382"/>
    </source>
</evidence>
<dbReference type="VEuPathDB" id="TriTrypDB:TcG_08020"/>
<feature type="compositionally biased region" description="Basic and acidic residues" evidence="7">
    <location>
        <begin position="172"/>
        <end position="187"/>
    </location>
</feature>
<comment type="catalytic activity">
    <reaction evidence="5 6">
        <text>ATP + H2O = ADP + phosphate + H(+)</text>
        <dbReference type="Rhea" id="RHEA:13065"/>
        <dbReference type="ChEBI" id="CHEBI:15377"/>
        <dbReference type="ChEBI" id="CHEBI:15378"/>
        <dbReference type="ChEBI" id="CHEBI:30616"/>
        <dbReference type="ChEBI" id="CHEBI:43474"/>
        <dbReference type="ChEBI" id="CHEBI:456216"/>
        <dbReference type="EC" id="5.6.2.3"/>
    </reaction>
</comment>
<comment type="caution">
    <text evidence="9">The sequence shown here is derived from an EMBL/GenBank/DDBJ whole genome shotgun (WGS) entry which is preliminary data.</text>
</comment>
<feature type="compositionally biased region" description="Basic and acidic residues" evidence="7">
    <location>
        <begin position="265"/>
        <end position="285"/>
    </location>
</feature>
<dbReference type="VEuPathDB" id="TriTrypDB:ECC02_003020"/>
<organism evidence="9 10">
    <name type="scientific">Trypanosoma cruzi</name>
    <dbReference type="NCBI Taxonomy" id="5693"/>
    <lineage>
        <taxon>Eukaryota</taxon>
        <taxon>Discoba</taxon>
        <taxon>Euglenozoa</taxon>
        <taxon>Kinetoplastea</taxon>
        <taxon>Metakinetoplastina</taxon>
        <taxon>Trypanosomatida</taxon>
        <taxon>Trypanosomatidae</taxon>
        <taxon>Trypanosoma</taxon>
        <taxon>Schizotrypanum</taxon>
    </lineage>
</organism>
<feature type="domain" description="AAA+ ATPase" evidence="8">
    <location>
        <begin position="306"/>
        <end position="719"/>
    </location>
</feature>
<accession>A0A2V2VJV1</accession>
<dbReference type="VEuPathDB" id="TriTrypDB:BCY84_21457"/>
<keyword evidence="6 9" id="KW-0347">Helicase</keyword>
<feature type="region of interest" description="Disordered" evidence="7">
    <location>
        <begin position="443"/>
        <end position="472"/>
    </location>
</feature>
<evidence type="ECO:0000256" key="2">
    <source>
        <dbReference type="ARBA" id="ARBA00009781"/>
    </source>
</evidence>
<dbReference type="InterPro" id="IPR010285">
    <property type="entry name" value="DNA_helicase_pif1-like_DEAD"/>
</dbReference>
<dbReference type="VEuPathDB" id="TriTrypDB:TcCL_NonESM10136"/>
<reference evidence="9 10" key="1">
    <citation type="journal article" date="2018" name="Microb. Genom.">
        <title>Expanding an expanded genome: long-read sequencing of Trypanosoma cruzi.</title>
        <authorList>
            <person name="Berna L."/>
            <person name="Rodriguez M."/>
            <person name="Chiribao M.L."/>
            <person name="Parodi-Talice A."/>
            <person name="Pita S."/>
            <person name="Rijo G."/>
            <person name="Alvarez-Valin F."/>
            <person name="Robello C."/>
        </authorList>
    </citation>
    <scope>NUCLEOTIDE SEQUENCE [LARGE SCALE GENOMIC DNA]</scope>
    <source>
        <strain evidence="9 10">Dm28c</strain>
    </source>
</reference>
<dbReference type="AlphaFoldDB" id="A0A2V2VJV1"/>
<feature type="region of interest" description="Disordered" evidence="7">
    <location>
        <begin position="607"/>
        <end position="636"/>
    </location>
</feature>
<dbReference type="VEuPathDB" id="TriTrypDB:TcCLB.505945.10"/>
<keyword evidence="6" id="KW-0227">DNA damage</keyword>
<name>A0A2V2VJV1_TRYCR</name>
<evidence type="ECO:0000256" key="7">
    <source>
        <dbReference type="SAM" id="MobiDB-lite"/>
    </source>
</evidence>
<dbReference type="GO" id="GO:0006310">
    <property type="term" value="P:DNA recombination"/>
    <property type="evidence" value="ECO:0007669"/>
    <property type="project" value="UniProtKB-KW"/>
</dbReference>
<evidence type="ECO:0000256" key="1">
    <source>
        <dbReference type="ARBA" id="ARBA00001946"/>
    </source>
</evidence>
<feature type="compositionally biased region" description="Acidic residues" evidence="7">
    <location>
        <begin position="627"/>
        <end position="636"/>
    </location>
</feature>
<dbReference type="SMART" id="SM00382">
    <property type="entry name" value="AAA"/>
    <property type="match status" value="1"/>
</dbReference>
<dbReference type="InterPro" id="IPR049163">
    <property type="entry name" value="Pif1-like_2B_dom"/>
</dbReference>
<dbReference type="GO" id="GO:0006281">
    <property type="term" value="P:DNA repair"/>
    <property type="evidence" value="ECO:0007669"/>
    <property type="project" value="UniProtKB-KW"/>
</dbReference>
<dbReference type="VEuPathDB" id="TriTrypDB:TcBrA4_0040770"/>
<dbReference type="VEuPathDB" id="TriTrypDB:TCDM_09330"/>
<dbReference type="SUPFAM" id="SSF52540">
    <property type="entry name" value="P-loop containing nucleoside triphosphate hydrolases"/>
    <property type="match status" value="2"/>
</dbReference>